<keyword evidence="8" id="KW-0249">Electron transport</keyword>
<keyword evidence="13" id="KW-0560">Oxidoreductase</keyword>
<dbReference type="PANTHER" id="PTHR30365:SF14">
    <property type="entry name" value="CYTOCHROME BD MENAQUINOL OXIDASE SUBUNIT I-RELATED"/>
    <property type="match status" value="1"/>
</dbReference>
<evidence type="ECO:0000313" key="13">
    <source>
        <dbReference type="EMBL" id="MFE9598623.1"/>
    </source>
</evidence>
<evidence type="ECO:0000256" key="11">
    <source>
        <dbReference type="ARBA" id="ARBA00023136"/>
    </source>
</evidence>
<dbReference type="Pfam" id="PF01654">
    <property type="entry name" value="Cyt_bd_oxida_I"/>
    <property type="match status" value="2"/>
</dbReference>
<keyword evidence="11 12" id="KW-0472">Membrane</keyword>
<dbReference type="RefSeq" id="WP_388104101.1">
    <property type="nucleotide sequence ID" value="NZ_JBIAHM010000002.1"/>
</dbReference>
<evidence type="ECO:0000256" key="5">
    <source>
        <dbReference type="ARBA" id="ARBA00022617"/>
    </source>
</evidence>
<reference evidence="13 14" key="1">
    <citation type="submission" date="2024-10" db="EMBL/GenBank/DDBJ databases">
        <title>The Natural Products Discovery Center: Release of the First 8490 Sequenced Strains for Exploring Actinobacteria Biosynthetic Diversity.</title>
        <authorList>
            <person name="Kalkreuter E."/>
            <person name="Kautsar S.A."/>
            <person name="Yang D."/>
            <person name="Bader C.D."/>
            <person name="Teijaro C.N."/>
            <person name="Fluegel L."/>
            <person name="Davis C.M."/>
            <person name="Simpson J.R."/>
            <person name="Lauterbach L."/>
            <person name="Steele A.D."/>
            <person name="Gui C."/>
            <person name="Meng S."/>
            <person name="Li G."/>
            <person name="Viehrig K."/>
            <person name="Ye F."/>
            <person name="Su P."/>
            <person name="Kiefer A.F."/>
            <person name="Nichols A."/>
            <person name="Cepeda A.J."/>
            <person name="Yan W."/>
            <person name="Fan B."/>
            <person name="Jiang Y."/>
            <person name="Adhikari A."/>
            <person name="Zheng C.-J."/>
            <person name="Schuster L."/>
            <person name="Cowan T.M."/>
            <person name="Smanski M.J."/>
            <person name="Chevrette M.G."/>
            <person name="De Carvalho L.P.S."/>
            <person name="Shen B."/>
        </authorList>
    </citation>
    <scope>NUCLEOTIDE SEQUENCE [LARGE SCALE GENOMIC DNA]</scope>
    <source>
        <strain evidence="13 14">NPDC006488</strain>
    </source>
</reference>
<evidence type="ECO:0000256" key="2">
    <source>
        <dbReference type="ARBA" id="ARBA00009819"/>
    </source>
</evidence>
<dbReference type="GO" id="GO:0016491">
    <property type="term" value="F:oxidoreductase activity"/>
    <property type="evidence" value="ECO:0007669"/>
    <property type="project" value="UniProtKB-KW"/>
</dbReference>
<keyword evidence="3" id="KW-0813">Transport</keyword>
<feature type="transmembrane region" description="Helical" evidence="12">
    <location>
        <begin position="12"/>
        <end position="36"/>
    </location>
</feature>
<evidence type="ECO:0000256" key="8">
    <source>
        <dbReference type="ARBA" id="ARBA00022982"/>
    </source>
</evidence>
<protein>
    <submittedName>
        <fullName evidence="13">Cytochrome ubiquinol oxidase subunit I</fullName>
        <ecNumber evidence="13">1.10.3.-</ecNumber>
    </submittedName>
</protein>
<keyword evidence="9 12" id="KW-1133">Transmembrane helix</keyword>
<evidence type="ECO:0000256" key="1">
    <source>
        <dbReference type="ARBA" id="ARBA00004651"/>
    </source>
</evidence>
<evidence type="ECO:0000256" key="4">
    <source>
        <dbReference type="ARBA" id="ARBA00022475"/>
    </source>
</evidence>
<keyword evidence="7" id="KW-0479">Metal-binding</keyword>
<keyword evidence="6 12" id="KW-0812">Transmembrane</keyword>
<dbReference type="InterPro" id="IPR002585">
    <property type="entry name" value="Cyt-d_ubiquinol_oxidase_su_1"/>
</dbReference>
<keyword evidence="14" id="KW-1185">Reference proteome</keyword>
<proteinExistence type="inferred from homology"/>
<evidence type="ECO:0000256" key="12">
    <source>
        <dbReference type="SAM" id="Phobius"/>
    </source>
</evidence>
<dbReference type="Proteomes" id="UP001601303">
    <property type="component" value="Unassembled WGS sequence"/>
</dbReference>
<dbReference type="EC" id="1.10.3.-" evidence="13"/>
<evidence type="ECO:0000313" key="14">
    <source>
        <dbReference type="Proteomes" id="UP001601303"/>
    </source>
</evidence>
<dbReference type="EMBL" id="JBIAHM010000002">
    <property type="protein sequence ID" value="MFE9598623.1"/>
    <property type="molecule type" value="Genomic_DNA"/>
</dbReference>
<accession>A0ABW6LXJ5</accession>
<evidence type="ECO:0000256" key="9">
    <source>
        <dbReference type="ARBA" id="ARBA00022989"/>
    </source>
</evidence>
<comment type="similarity">
    <text evidence="2">Belongs to the cytochrome ubiquinol oxidase subunit 1 family.</text>
</comment>
<evidence type="ECO:0000256" key="10">
    <source>
        <dbReference type="ARBA" id="ARBA00023004"/>
    </source>
</evidence>
<evidence type="ECO:0000256" key="6">
    <source>
        <dbReference type="ARBA" id="ARBA00022692"/>
    </source>
</evidence>
<evidence type="ECO:0000256" key="3">
    <source>
        <dbReference type="ARBA" id="ARBA00022448"/>
    </source>
</evidence>
<dbReference type="PANTHER" id="PTHR30365">
    <property type="entry name" value="CYTOCHROME D UBIQUINOL OXIDASE"/>
    <property type="match status" value="1"/>
</dbReference>
<keyword evidence="4" id="KW-1003">Cell membrane</keyword>
<keyword evidence="10" id="KW-0408">Iron</keyword>
<gene>
    <name evidence="13" type="ORF">ACFYNQ_08565</name>
</gene>
<keyword evidence="5" id="KW-0349">Heme</keyword>
<feature type="transmembrane region" description="Helical" evidence="12">
    <location>
        <begin position="125"/>
        <end position="146"/>
    </location>
</feature>
<comment type="subcellular location">
    <subcellularLocation>
        <location evidence="1">Cell membrane</location>
        <topology evidence="1">Multi-pass membrane protein</topology>
    </subcellularLocation>
</comment>
<name>A0ABW6LXJ5_9ACTN</name>
<evidence type="ECO:0000256" key="7">
    <source>
        <dbReference type="ARBA" id="ARBA00022723"/>
    </source>
</evidence>
<comment type="caution">
    <text evidence="13">The sequence shown here is derived from an EMBL/GenBank/DDBJ whole genome shotgun (WGS) entry which is preliminary data.</text>
</comment>
<feature type="transmembrane region" description="Helical" evidence="12">
    <location>
        <begin position="57"/>
        <end position="78"/>
    </location>
</feature>
<sequence>MSLLDLSLWQFAIIVMFHMTFPAITVGLSIFLSVVYGLYWHTGRAVYLQMFRFWRRIFAVGFATGVVAAAVITFQMGLNWGVYGAKTGPIIGPIAGFKVVHGRFEPTDWMRVLFNPSFIWRWPHMLAAVLISASFCVAGISAWYLVKGRAKGFACRSMSIALGNLLTWLPGMQSVMPLFRFMVPAWICWATRRA</sequence>
<organism evidence="13 14">
    <name type="scientific">Streptomyces hokutonensis</name>
    <dbReference type="NCBI Taxonomy" id="1306990"/>
    <lineage>
        <taxon>Bacteria</taxon>
        <taxon>Bacillati</taxon>
        <taxon>Actinomycetota</taxon>
        <taxon>Actinomycetes</taxon>
        <taxon>Kitasatosporales</taxon>
        <taxon>Streptomycetaceae</taxon>
        <taxon>Streptomyces</taxon>
    </lineage>
</organism>